<gene>
    <name evidence="7" type="ORF">BCV69DRAFT_296482</name>
</gene>
<dbReference type="RefSeq" id="XP_025351354.1">
    <property type="nucleotide sequence ID" value="XM_025494014.1"/>
</dbReference>
<dbReference type="GeneID" id="37015748"/>
<feature type="compositionally biased region" description="Basic and acidic residues" evidence="5">
    <location>
        <begin position="243"/>
        <end position="256"/>
    </location>
</feature>
<keyword evidence="2 4" id="KW-0863">Zinc-finger</keyword>
<organism evidence="7 8">
    <name type="scientific">Pseudomicrostroma glucosiphilum</name>
    <dbReference type="NCBI Taxonomy" id="1684307"/>
    <lineage>
        <taxon>Eukaryota</taxon>
        <taxon>Fungi</taxon>
        <taxon>Dikarya</taxon>
        <taxon>Basidiomycota</taxon>
        <taxon>Ustilaginomycotina</taxon>
        <taxon>Exobasidiomycetes</taxon>
        <taxon>Microstromatales</taxon>
        <taxon>Microstromatales incertae sedis</taxon>
        <taxon>Pseudomicrostroma</taxon>
    </lineage>
</organism>
<reference evidence="7 8" key="1">
    <citation type="journal article" date="2018" name="Mol. Biol. Evol.">
        <title>Broad Genomic Sampling Reveals a Smut Pathogenic Ancestry of the Fungal Clade Ustilaginomycotina.</title>
        <authorList>
            <person name="Kijpornyongpan T."/>
            <person name="Mondo S.J."/>
            <person name="Barry K."/>
            <person name="Sandor L."/>
            <person name="Lee J."/>
            <person name="Lipzen A."/>
            <person name="Pangilinan J."/>
            <person name="LaButti K."/>
            <person name="Hainaut M."/>
            <person name="Henrissat B."/>
            <person name="Grigoriev I.V."/>
            <person name="Spatafora J.W."/>
            <person name="Aime M.C."/>
        </authorList>
    </citation>
    <scope>NUCLEOTIDE SEQUENCE [LARGE SCALE GENOMIC DNA]</scope>
    <source>
        <strain evidence="7 8">MCA 4718</strain>
    </source>
</reference>
<dbReference type="GO" id="GO:0008270">
    <property type="term" value="F:zinc ion binding"/>
    <property type="evidence" value="ECO:0007669"/>
    <property type="project" value="UniProtKB-KW"/>
</dbReference>
<feature type="compositionally biased region" description="Basic residues" evidence="5">
    <location>
        <begin position="865"/>
        <end position="875"/>
    </location>
</feature>
<dbReference type="SUPFAM" id="SSF57903">
    <property type="entry name" value="FYVE/PHD zinc finger"/>
    <property type="match status" value="1"/>
</dbReference>
<feature type="compositionally biased region" description="Polar residues" evidence="5">
    <location>
        <begin position="22"/>
        <end position="31"/>
    </location>
</feature>
<evidence type="ECO:0000313" key="8">
    <source>
        <dbReference type="Proteomes" id="UP000245942"/>
    </source>
</evidence>
<feature type="compositionally biased region" description="Low complexity" evidence="5">
    <location>
        <begin position="1219"/>
        <end position="1231"/>
    </location>
</feature>
<evidence type="ECO:0000256" key="3">
    <source>
        <dbReference type="ARBA" id="ARBA00022833"/>
    </source>
</evidence>
<feature type="compositionally biased region" description="Low complexity" evidence="5">
    <location>
        <begin position="209"/>
        <end position="241"/>
    </location>
</feature>
<dbReference type="InterPro" id="IPR013083">
    <property type="entry name" value="Znf_RING/FYVE/PHD"/>
</dbReference>
<feature type="compositionally biased region" description="Low complexity" evidence="5">
    <location>
        <begin position="894"/>
        <end position="913"/>
    </location>
</feature>
<proteinExistence type="predicted"/>
<feature type="domain" description="PHD-type" evidence="6">
    <location>
        <begin position="693"/>
        <end position="742"/>
    </location>
</feature>
<feature type="compositionally biased region" description="Polar residues" evidence="5">
    <location>
        <begin position="113"/>
        <end position="123"/>
    </location>
</feature>
<dbReference type="InterPro" id="IPR019786">
    <property type="entry name" value="Zinc_finger_PHD-type_CS"/>
</dbReference>
<dbReference type="GO" id="GO:0005669">
    <property type="term" value="C:transcription factor TFIID complex"/>
    <property type="evidence" value="ECO:0007669"/>
    <property type="project" value="TreeGrafter"/>
</dbReference>
<dbReference type="STRING" id="1684307.A0A316UGY9"/>
<feature type="compositionally biased region" description="Basic and acidic residues" evidence="5">
    <location>
        <begin position="991"/>
        <end position="1007"/>
    </location>
</feature>
<dbReference type="GO" id="GO:0045944">
    <property type="term" value="P:positive regulation of transcription by RNA polymerase II"/>
    <property type="evidence" value="ECO:0007669"/>
    <property type="project" value="TreeGrafter"/>
</dbReference>
<evidence type="ECO:0000313" key="7">
    <source>
        <dbReference type="EMBL" id="PWN24194.1"/>
    </source>
</evidence>
<feature type="compositionally biased region" description="Low complexity" evidence="5">
    <location>
        <begin position="1315"/>
        <end position="1331"/>
    </location>
</feature>
<keyword evidence="3" id="KW-0862">Zinc</keyword>
<feature type="compositionally biased region" description="Low complexity" evidence="5">
    <location>
        <begin position="54"/>
        <end position="91"/>
    </location>
</feature>
<feature type="region of interest" description="Disordered" evidence="5">
    <location>
        <begin position="1303"/>
        <end position="1340"/>
    </location>
</feature>
<feature type="region of interest" description="Disordered" evidence="5">
    <location>
        <begin position="1168"/>
        <end position="1274"/>
    </location>
</feature>
<dbReference type="InterPro" id="IPR001965">
    <property type="entry name" value="Znf_PHD"/>
</dbReference>
<evidence type="ECO:0000256" key="1">
    <source>
        <dbReference type="ARBA" id="ARBA00022723"/>
    </source>
</evidence>
<feature type="compositionally biased region" description="Low complexity" evidence="5">
    <location>
        <begin position="98"/>
        <end position="112"/>
    </location>
</feature>
<dbReference type="Pfam" id="PF00628">
    <property type="entry name" value="PHD"/>
    <property type="match status" value="1"/>
</dbReference>
<evidence type="ECO:0000256" key="2">
    <source>
        <dbReference type="ARBA" id="ARBA00022771"/>
    </source>
</evidence>
<keyword evidence="8" id="KW-1185">Reference proteome</keyword>
<dbReference type="OrthoDB" id="3367016at2759"/>
<feature type="compositionally biased region" description="Low complexity" evidence="5">
    <location>
        <begin position="971"/>
        <end position="985"/>
    </location>
</feature>
<accession>A0A316UGY9</accession>
<dbReference type="EMBL" id="KZ819321">
    <property type="protein sequence ID" value="PWN24194.1"/>
    <property type="molecule type" value="Genomic_DNA"/>
</dbReference>
<evidence type="ECO:0000256" key="5">
    <source>
        <dbReference type="SAM" id="MobiDB-lite"/>
    </source>
</evidence>
<feature type="compositionally biased region" description="Low complexity" evidence="5">
    <location>
        <begin position="1252"/>
        <end position="1261"/>
    </location>
</feature>
<feature type="compositionally biased region" description="Polar residues" evidence="5">
    <location>
        <begin position="157"/>
        <end position="174"/>
    </location>
</feature>
<evidence type="ECO:0000259" key="6">
    <source>
        <dbReference type="PROSITE" id="PS50016"/>
    </source>
</evidence>
<sequence length="1350" mass="141990">MLSSAPYTSTEPPHHTYGAERTATTTDSRATLESIFHPNSPPSPHPSNRRLKTRSSTSSHNYNSSSFTSNGLPKSAMTTSSASPAPASMPAHPNVFFSAPSSKAKAQSASAQIRNETNFNTFRMTPPPSASSRRRQQQHQQQSSASSLANSVSVQSLPGSVSTPTILSSPQTTDAVVPEGERVLQTPRRGRRLGGVEMGWENSHDNAKAEVSVDSTASSSSATSTTPASSVAAGASATATADIPRDKVRISSRPDQDLNPVRITPRKRRSPHGISSSASSSPTKRSNSGEGEMGPSLRDEAGYATAVYPASASGLRSPEHAADGSSDLFEAPPTAPARFDRLAAFRVAPSTTSTSVSDYERSCNGTSRAPCNLVAVDVKGMGRVAVAREVAVQLGAMSEEELKASQAEIGCQDDFVLGLDNTIANRTSHGYASSSQLPSSLDTPGYSMNSAGYLGPSPSFSLASHFPMSEEGSPSLRARALPPKRSTLDAATLNRVLAFKEKLNGPMASSLRRSSTQANLLQSESVAPATNTSLPSSSSLPSLAWPDALAGPWTASIEAREQSEARLDVVSRWLDGDDDGHQADDGWIADDETAQPHHIASGIFRARAHCHPMVAKVIRDRNRKSILLASSASMPDLHSGAYGTPKRRGRKSKGGRRGRPRNELKTPIKRHVFTPSSLSRSIISSGGRSDGSFIGCLCGNSVEDSPMVQCDGCQVWYHMRCAGIRRPEDLEETWYCQPCVVDPSSSHTRRLLTISPASTVALANLHASGGSYASSTPGLLGSGHQGSLAAFPRTYATHIGVSTPSAAYPRVKAETLDRLPVFAHEDSPIHINASQIGATLIPSSGSLALAPSPEVDTGDGSSLLRRQHVRGRSRASRIGWHTAEPGSPLDRKSASSLSTFAATTPSSSSQAVAHSERPVRSYGVKQHTSNARGHGESEEEELPSSRTMSPSFFASMRGRGLGAQMRGVPDRTPSPTRPPASATPSRHARSGRSDSDIDPDHADRRYSQDVLSTPSRFWTSKSAGSGTLGHGSTTPGNTLEPLGLHTPSRSTRRREPSGWALSLANFSTPGSARDRELLFGQQSGTDVSGGYSSGLPSLIYSSGSVIGGGGLESTVDEDFPGAHWLNVGSGSPSRSIKRRSRSRMSTAAGNSSEAMIGEAMPSRAGVLTPQAAMSSVRSSTTSTPLDAAQRRRQPSSGRKLPPQDSSDGYDDQAHDAMDPPTSSSPYPRTPSMDLGYSSANRFNMRGSGGASTPGSPTPSRGKMTLGPFGAGGGNAQTRSNFRKSMSINGPHGAGLALADAVNNKAGRRPPSGDMSALAARSRQASAQHFDPSGPPGLGLGLDLDDVLQFY</sequence>
<feature type="compositionally biased region" description="Low complexity" evidence="5">
    <location>
        <begin position="272"/>
        <end position="288"/>
    </location>
</feature>
<evidence type="ECO:0000256" key="4">
    <source>
        <dbReference type="PROSITE-ProRule" id="PRU00146"/>
    </source>
</evidence>
<feature type="region of interest" description="Disordered" evidence="5">
    <location>
        <begin position="637"/>
        <end position="665"/>
    </location>
</feature>
<feature type="compositionally biased region" description="Polar residues" evidence="5">
    <location>
        <begin position="1009"/>
        <end position="1037"/>
    </location>
</feature>
<dbReference type="PROSITE" id="PS01359">
    <property type="entry name" value="ZF_PHD_1"/>
    <property type="match status" value="1"/>
</dbReference>
<dbReference type="PANTHER" id="PTHR46452">
    <property type="entry name" value="TRANSCRIPTION INITIATION FACTOR TFIID SUBUNIT 3"/>
    <property type="match status" value="1"/>
</dbReference>
<dbReference type="InterPro" id="IPR019787">
    <property type="entry name" value="Znf_PHD-finger"/>
</dbReference>
<dbReference type="Proteomes" id="UP000245942">
    <property type="component" value="Unassembled WGS sequence"/>
</dbReference>
<keyword evidence="1" id="KW-0479">Metal-binding</keyword>
<feature type="region of interest" description="Disordered" evidence="5">
    <location>
        <begin position="1126"/>
        <end position="1156"/>
    </location>
</feature>
<feature type="region of interest" description="Disordered" evidence="5">
    <location>
        <begin position="851"/>
        <end position="1057"/>
    </location>
</feature>
<dbReference type="Gene3D" id="3.30.40.10">
    <property type="entry name" value="Zinc/RING finger domain, C3HC4 (zinc finger)"/>
    <property type="match status" value="1"/>
</dbReference>
<dbReference type="PROSITE" id="PS50016">
    <property type="entry name" value="ZF_PHD_2"/>
    <property type="match status" value="1"/>
</dbReference>
<dbReference type="InterPro" id="IPR011011">
    <property type="entry name" value="Znf_FYVE_PHD"/>
</dbReference>
<name>A0A316UGY9_9BASI</name>
<dbReference type="SMART" id="SM00249">
    <property type="entry name" value="PHD"/>
    <property type="match status" value="1"/>
</dbReference>
<dbReference type="PANTHER" id="PTHR46452:SF1">
    <property type="entry name" value="TRANSCRIPTION INITIATION FACTOR TFIID SUBUNIT 3"/>
    <property type="match status" value="1"/>
</dbReference>
<feature type="region of interest" description="Disordered" evidence="5">
    <location>
        <begin position="1"/>
        <end position="297"/>
    </location>
</feature>
<feature type="compositionally biased region" description="Polar residues" evidence="5">
    <location>
        <begin position="1"/>
        <end position="11"/>
    </location>
</feature>
<feature type="compositionally biased region" description="Basic residues" evidence="5">
    <location>
        <begin position="645"/>
        <end position="659"/>
    </location>
</feature>
<feature type="compositionally biased region" description="Polar residues" evidence="5">
    <location>
        <begin position="1171"/>
        <end position="1184"/>
    </location>
</feature>
<feature type="compositionally biased region" description="Low complexity" evidence="5">
    <location>
        <begin position="138"/>
        <end position="156"/>
    </location>
</feature>
<protein>
    <recommendedName>
        <fullName evidence="6">PHD-type domain-containing protein</fullName>
    </recommendedName>
</protein>
<feature type="region of interest" description="Disordered" evidence="5">
    <location>
        <begin position="311"/>
        <end position="333"/>
    </location>
</feature>